<dbReference type="RefSeq" id="XP_001023982.2">
    <property type="nucleotide sequence ID" value="XM_001023982.2"/>
</dbReference>
<keyword evidence="2" id="KW-1185">Reference proteome</keyword>
<dbReference type="OrthoDB" id="77931at2759"/>
<dbReference type="InParanoid" id="I7LX44"/>
<accession>I7LX44</accession>
<evidence type="ECO:0000313" key="1">
    <source>
        <dbReference type="EMBL" id="EAS03737.2"/>
    </source>
</evidence>
<dbReference type="AlphaFoldDB" id="I7LX44"/>
<evidence type="ECO:0000313" key="2">
    <source>
        <dbReference type="Proteomes" id="UP000009168"/>
    </source>
</evidence>
<gene>
    <name evidence="1" type="ORF">TTHERM_00475000</name>
</gene>
<dbReference type="Proteomes" id="UP000009168">
    <property type="component" value="Unassembled WGS sequence"/>
</dbReference>
<protein>
    <submittedName>
        <fullName evidence="1">Uncharacterized protein</fullName>
    </submittedName>
</protein>
<name>I7LX44_TETTS</name>
<dbReference type="GeneID" id="7829496"/>
<organism evidence="1 2">
    <name type="scientific">Tetrahymena thermophila (strain SB210)</name>
    <dbReference type="NCBI Taxonomy" id="312017"/>
    <lineage>
        <taxon>Eukaryota</taxon>
        <taxon>Sar</taxon>
        <taxon>Alveolata</taxon>
        <taxon>Ciliophora</taxon>
        <taxon>Intramacronucleata</taxon>
        <taxon>Oligohymenophorea</taxon>
        <taxon>Hymenostomatida</taxon>
        <taxon>Tetrahymenina</taxon>
        <taxon>Tetrahymenidae</taxon>
        <taxon>Tetrahymena</taxon>
    </lineage>
</organism>
<proteinExistence type="predicted"/>
<dbReference type="KEGG" id="tet:TTHERM_00475000"/>
<dbReference type="EMBL" id="GG662472">
    <property type="protein sequence ID" value="EAS03737.2"/>
    <property type="molecule type" value="Genomic_DNA"/>
</dbReference>
<sequence length="770" mass="88526">MTIKDCTSPIKNQLDQQNISYTCEESFITIQDQDQIDVSLVLNQFYAKEPLIKFNQIQHLTLSLQFYQIVIDGQFYSQQDLILVSDCQNVIVINFTVEQYTRKSKHLILAKFVQIDNLIIKNMILTDSLVYIDQNGSNTIDILFQQINNLSQDNFIICSFNAEIFLQAVTFQLNYLNINSNLNQDHTFILGINAVNGSVQNILLNDNLQNDVQPNIQIARIIQFYPMGCFTVNKILIQSLNYQVQQFTKISILTQNLYYTNGNFALQEITYDGIQQGSIPSNTVNLYIFCKMVQVVRIMQTNFQLIPFNQFLMTFMQGGQLSLENIALRNIMKSLIFIQIIQFNDLELRYFSIDYQSLQFIYQSLFILDSVYNLYLYELQIPIDPSQENETFFSRNGPPLIMYNPGSQNEQEYFFNMFNSNINLKNLDIYFANFQNIIISSFNFKQTTISNIYSPPGQNGGCLNFSNASTYLYLSQTIIEYCGTSQLGGGIYGGQIWDAQDTVIRNCFSKISGGGVVLSKNQDISILKNIIKFQNNKAVYSNDDYLLGFSSIQIDNLNYPQYGSFRIPINYLSIFQTNITQLQPYVIPKLDQPYLVYYQNPNNIAPISQFKLTLVDDYIINAQFMPFKEACGQGMQMVLIQDSYIMYIQQRDIMTINEDQCQQCNMKVFNQCYANYSSVKNGYWRSNYTVNQDQIYKCKISSQSCEGGSLFGDHLCAQGSVGVECMDCDLRGSFWGESYGSYGIFQCKKCGSLVLALIQKNSSFQRIQAQ</sequence>
<reference evidence="2" key="1">
    <citation type="journal article" date="2006" name="PLoS Biol.">
        <title>Macronuclear genome sequence of the ciliate Tetrahymena thermophila, a model eukaryote.</title>
        <authorList>
            <person name="Eisen J.A."/>
            <person name="Coyne R.S."/>
            <person name="Wu M."/>
            <person name="Wu D."/>
            <person name="Thiagarajan M."/>
            <person name="Wortman J.R."/>
            <person name="Badger J.H."/>
            <person name="Ren Q."/>
            <person name="Amedeo P."/>
            <person name="Jones K.M."/>
            <person name="Tallon L.J."/>
            <person name="Delcher A.L."/>
            <person name="Salzberg S.L."/>
            <person name="Silva J.C."/>
            <person name="Haas B.J."/>
            <person name="Majoros W.H."/>
            <person name="Farzad M."/>
            <person name="Carlton J.M."/>
            <person name="Smith R.K. Jr."/>
            <person name="Garg J."/>
            <person name="Pearlman R.E."/>
            <person name="Karrer K.M."/>
            <person name="Sun L."/>
            <person name="Manning G."/>
            <person name="Elde N.C."/>
            <person name="Turkewitz A.P."/>
            <person name="Asai D.J."/>
            <person name="Wilkes D.E."/>
            <person name="Wang Y."/>
            <person name="Cai H."/>
            <person name="Collins K."/>
            <person name="Stewart B.A."/>
            <person name="Lee S.R."/>
            <person name="Wilamowska K."/>
            <person name="Weinberg Z."/>
            <person name="Ruzzo W.L."/>
            <person name="Wloga D."/>
            <person name="Gaertig J."/>
            <person name="Frankel J."/>
            <person name="Tsao C.-C."/>
            <person name="Gorovsky M.A."/>
            <person name="Keeling P.J."/>
            <person name="Waller R.F."/>
            <person name="Patron N.J."/>
            <person name="Cherry J.M."/>
            <person name="Stover N.A."/>
            <person name="Krieger C.J."/>
            <person name="del Toro C."/>
            <person name="Ryder H.F."/>
            <person name="Williamson S.C."/>
            <person name="Barbeau R.A."/>
            <person name="Hamilton E.P."/>
            <person name="Orias E."/>
        </authorList>
    </citation>
    <scope>NUCLEOTIDE SEQUENCE [LARGE SCALE GENOMIC DNA]</scope>
    <source>
        <strain evidence="2">SB210</strain>
    </source>
</reference>